<name>A0A562R3S4_9BURK</name>
<organism evidence="1 2">
    <name type="scientific">Pseudoduganella lurida</name>
    <dbReference type="NCBI Taxonomy" id="1036180"/>
    <lineage>
        <taxon>Bacteria</taxon>
        <taxon>Pseudomonadati</taxon>
        <taxon>Pseudomonadota</taxon>
        <taxon>Betaproteobacteria</taxon>
        <taxon>Burkholderiales</taxon>
        <taxon>Oxalobacteraceae</taxon>
        <taxon>Telluria group</taxon>
        <taxon>Pseudoduganella</taxon>
    </lineage>
</organism>
<dbReference type="Pfam" id="PF08895">
    <property type="entry name" value="DUF1840"/>
    <property type="match status" value="1"/>
</dbReference>
<reference evidence="1 2" key="1">
    <citation type="journal article" date="2015" name="Stand. Genomic Sci.">
        <title>Genomic Encyclopedia of Bacterial and Archaeal Type Strains, Phase III: the genomes of soil and plant-associated and newly described type strains.</title>
        <authorList>
            <person name="Whitman W.B."/>
            <person name="Woyke T."/>
            <person name="Klenk H.P."/>
            <person name="Zhou Y."/>
            <person name="Lilburn T.G."/>
            <person name="Beck B.J."/>
            <person name="De Vos P."/>
            <person name="Vandamme P."/>
            <person name="Eisen J.A."/>
            <person name="Garrity G."/>
            <person name="Hugenholtz P."/>
            <person name="Kyrpides N.C."/>
        </authorList>
    </citation>
    <scope>NUCLEOTIDE SEQUENCE [LARGE SCALE GENOMIC DNA]</scope>
    <source>
        <strain evidence="1 2">CGMCC 1.10822</strain>
    </source>
</reference>
<dbReference type="AlphaFoldDB" id="A0A562R3S4"/>
<keyword evidence="2" id="KW-1185">Reference proteome</keyword>
<gene>
    <name evidence="1" type="ORF">IP91_03704</name>
</gene>
<dbReference type="OrthoDB" id="5296629at2"/>
<dbReference type="EMBL" id="VLLB01000006">
    <property type="protein sequence ID" value="TWI63732.1"/>
    <property type="molecule type" value="Genomic_DNA"/>
</dbReference>
<dbReference type="Proteomes" id="UP000318431">
    <property type="component" value="Unassembled WGS sequence"/>
</dbReference>
<dbReference type="InterPro" id="IPR014991">
    <property type="entry name" value="DUF1840"/>
</dbReference>
<proteinExistence type="predicted"/>
<protein>
    <submittedName>
        <fullName evidence="1">Uncharacterized protein DUF1840</fullName>
    </submittedName>
</protein>
<sequence length="117" mass="12924">MLVTFKSKSSPEVTMYQEHAQRILDVLSKNPARGVITAAEAGNALELLEQEVAMSKLHPEVDTEHSTQLHIAHELSAEGETQELAEKHHVGFAQRAFPLLEMLRAARDGGENIVWGV</sequence>
<dbReference type="RefSeq" id="WP_145650573.1">
    <property type="nucleotide sequence ID" value="NZ_VLLB01000006.1"/>
</dbReference>
<evidence type="ECO:0000313" key="1">
    <source>
        <dbReference type="EMBL" id="TWI63732.1"/>
    </source>
</evidence>
<accession>A0A562R3S4</accession>
<comment type="caution">
    <text evidence="1">The sequence shown here is derived from an EMBL/GenBank/DDBJ whole genome shotgun (WGS) entry which is preliminary data.</text>
</comment>
<evidence type="ECO:0000313" key="2">
    <source>
        <dbReference type="Proteomes" id="UP000318431"/>
    </source>
</evidence>